<evidence type="ECO:0000313" key="2">
    <source>
        <dbReference type="EMBL" id="PNH09246.1"/>
    </source>
</evidence>
<evidence type="ECO:0000256" key="1">
    <source>
        <dbReference type="SAM" id="MobiDB-lite"/>
    </source>
</evidence>
<feature type="region of interest" description="Disordered" evidence="1">
    <location>
        <begin position="36"/>
        <end position="69"/>
    </location>
</feature>
<name>A0A2J8A9P8_9CHLO</name>
<dbReference type="PANTHER" id="PTHR24410">
    <property type="entry name" value="HL07962P-RELATED"/>
    <property type="match status" value="1"/>
</dbReference>
<accession>A0A2J8A9P8</accession>
<evidence type="ECO:0008006" key="4">
    <source>
        <dbReference type="Google" id="ProtNLM"/>
    </source>
</evidence>
<gene>
    <name evidence="2" type="ORF">TSOC_004115</name>
</gene>
<dbReference type="AlphaFoldDB" id="A0A2J8A9P8"/>
<dbReference type="OrthoDB" id="546755at2759"/>
<dbReference type="PANTHER" id="PTHR24410:SF23">
    <property type="entry name" value="BTB DOMAIN-CONTAINING PROTEIN-RELATED"/>
    <property type="match status" value="1"/>
</dbReference>
<dbReference type="InterPro" id="IPR051481">
    <property type="entry name" value="BTB-POZ/Galectin-3-binding"/>
</dbReference>
<reference evidence="2 3" key="1">
    <citation type="journal article" date="2017" name="Mol. Biol. Evol.">
        <title>The 4-celled Tetrabaena socialis nuclear genome reveals the essential components for genetic control of cell number at the origin of multicellularity in the volvocine lineage.</title>
        <authorList>
            <person name="Featherston J."/>
            <person name="Arakaki Y."/>
            <person name="Hanschen E.R."/>
            <person name="Ferris P.J."/>
            <person name="Michod R.E."/>
            <person name="Olson B.J.S.C."/>
            <person name="Nozaki H."/>
            <person name="Durand P.M."/>
        </authorList>
    </citation>
    <scope>NUCLEOTIDE SEQUENCE [LARGE SCALE GENOMIC DNA]</scope>
    <source>
        <strain evidence="2 3">NIES-571</strain>
    </source>
</reference>
<comment type="caution">
    <text evidence="2">The sequence shown here is derived from an EMBL/GenBank/DDBJ whole genome shotgun (WGS) entry which is preliminary data.</text>
</comment>
<dbReference type="Proteomes" id="UP000236333">
    <property type="component" value="Unassembled WGS sequence"/>
</dbReference>
<protein>
    <recommendedName>
        <fullName evidence="4">BACK domain-containing protein</fullName>
    </recommendedName>
</protein>
<proteinExistence type="predicted"/>
<dbReference type="EMBL" id="PGGS01000097">
    <property type="protein sequence ID" value="PNH09246.1"/>
    <property type="molecule type" value="Genomic_DNA"/>
</dbReference>
<evidence type="ECO:0000313" key="3">
    <source>
        <dbReference type="Proteomes" id="UP000236333"/>
    </source>
</evidence>
<dbReference type="InterPro" id="IPR011333">
    <property type="entry name" value="SKP1/BTB/POZ_sf"/>
</dbReference>
<organism evidence="2 3">
    <name type="scientific">Tetrabaena socialis</name>
    <dbReference type="NCBI Taxonomy" id="47790"/>
    <lineage>
        <taxon>Eukaryota</taxon>
        <taxon>Viridiplantae</taxon>
        <taxon>Chlorophyta</taxon>
        <taxon>core chlorophytes</taxon>
        <taxon>Chlorophyceae</taxon>
        <taxon>CS clade</taxon>
        <taxon>Chlamydomonadales</taxon>
        <taxon>Tetrabaenaceae</taxon>
        <taxon>Tetrabaena</taxon>
    </lineage>
</organism>
<dbReference type="Gene3D" id="3.30.710.10">
    <property type="entry name" value="Potassium Channel Kv1.1, Chain A"/>
    <property type="match status" value="1"/>
</dbReference>
<keyword evidence="3" id="KW-1185">Reference proteome</keyword>
<sequence>MLTGNPVVAKAVAELFGSDEEADCKIVFYVKERVPGEDGASEEAGCSPSRRPADDDAAPSRKTRKVEREIGSSLPGHKFVLRSTSEWFRTKIGRWAGEAPNVGGADDLGLELRVSLNSEEEEPAARAAIGFAYTGRVQAGSIREALEVRRQAAYLQVEGGVEACDEFIRGRLQAASGSSSSNGGAHGGAAQPPALEFFECVALFPDSVEGPSFAALLACAKQALVTHFPDALAVLNTPRLRKQLLALPAVAVEVLLAAEAFGTDTEASVLLLLAVWMEANFNRTDAPTRERLCRLVRLVQLGRTYLSCVLPALAAAFSKGGAENSPLSHNLTREELSAAGETIYDLTSPWYSFAARPQCVPDEGATYGWSISEQELKEALEAGGDEIRLRLARFQEGMSYMAARGFLWRPSIDIESGASAAGLFLCCDTSSAYQLPKKRVAGVVCLDTDLAVHCWEGSAREVDIVLGFGALSQFCIGHSRGTDDVLPLLQPAEIGGAGGPLAAWGRYLHGGKLSGSLKLRPPPRAAAGAVAAPQ</sequence>